<dbReference type="Proteomes" id="UP000507470">
    <property type="component" value="Unassembled WGS sequence"/>
</dbReference>
<dbReference type="SUPFAM" id="SSF56672">
    <property type="entry name" value="DNA/RNA polymerases"/>
    <property type="match status" value="1"/>
</dbReference>
<dbReference type="InterPro" id="IPR000477">
    <property type="entry name" value="RT_dom"/>
</dbReference>
<gene>
    <name evidence="2" type="ORF">MCOR_24360</name>
</gene>
<accession>A0A6J8C3D1</accession>
<protein>
    <recommendedName>
        <fullName evidence="1">Reverse transcriptase domain-containing protein</fullName>
    </recommendedName>
</protein>
<dbReference type="Gene3D" id="3.30.70.270">
    <property type="match status" value="1"/>
</dbReference>
<evidence type="ECO:0000313" key="2">
    <source>
        <dbReference type="EMBL" id="CAC5389157.1"/>
    </source>
</evidence>
<evidence type="ECO:0000313" key="3">
    <source>
        <dbReference type="Proteomes" id="UP000507470"/>
    </source>
</evidence>
<dbReference type="InterPro" id="IPR043128">
    <property type="entry name" value="Rev_trsase/Diguanyl_cyclase"/>
</dbReference>
<reference evidence="2 3" key="1">
    <citation type="submission" date="2020-06" db="EMBL/GenBank/DDBJ databases">
        <authorList>
            <person name="Li R."/>
            <person name="Bekaert M."/>
        </authorList>
    </citation>
    <scope>NUCLEOTIDE SEQUENCE [LARGE SCALE GENOMIC DNA]</scope>
    <source>
        <strain evidence="3">wild</strain>
    </source>
</reference>
<dbReference type="InterPro" id="IPR043502">
    <property type="entry name" value="DNA/RNA_pol_sf"/>
</dbReference>
<dbReference type="EMBL" id="CACVKT020004323">
    <property type="protein sequence ID" value="CAC5389157.1"/>
    <property type="molecule type" value="Genomic_DNA"/>
</dbReference>
<dbReference type="PANTHER" id="PTHR47027:SF26">
    <property type="entry name" value="REVERSE TRANSCRIPTASE DOMAIN-CONTAINING PROTEIN"/>
    <property type="match status" value="1"/>
</dbReference>
<feature type="domain" description="Reverse transcriptase" evidence="1">
    <location>
        <begin position="1"/>
        <end position="229"/>
    </location>
</feature>
<dbReference type="AlphaFoldDB" id="A0A6J8C3D1"/>
<dbReference type="Pfam" id="PF00078">
    <property type="entry name" value="RVT_1"/>
    <property type="match status" value="1"/>
</dbReference>
<name>A0A6J8C3D1_MYTCO</name>
<sequence length="360" mass="41979">MDRLNPLEYRPISLISVPCKIYADILNKRLTVWLEQNDMLADEQNGFRRNQSCLDHLYVLTRMIKNRKLQKKDSFVCFVDAKKAFDNVNRDMLWYKLMKIGINGVLRAIQSLYDATQSAAKLGNNFTDIFPVQYGMNQGCQMSPTLYSIYVNDLADDIRSLNAGVDIGDLYVSILLYADDVALMAPNEQNLQKMLDCLKTWCRKWRMTLNTEKTQRSVVEPVLYYGSGIWGHTNWRDVQVIQKKACREYKNVLEFSSYVNLVRYRQHRRVLSNFKSDCLPLAVETGRHTKPKIPLNERSCIYCTENCVEDEKHFLLGCDFYADLRYDLMKKSGDICETFNDLDLQDKFVFLMSNDAIQPF</sequence>
<dbReference type="PROSITE" id="PS50878">
    <property type="entry name" value="RT_POL"/>
    <property type="match status" value="1"/>
</dbReference>
<organism evidence="2 3">
    <name type="scientific">Mytilus coruscus</name>
    <name type="common">Sea mussel</name>
    <dbReference type="NCBI Taxonomy" id="42192"/>
    <lineage>
        <taxon>Eukaryota</taxon>
        <taxon>Metazoa</taxon>
        <taxon>Spiralia</taxon>
        <taxon>Lophotrochozoa</taxon>
        <taxon>Mollusca</taxon>
        <taxon>Bivalvia</taxon>
        <taxon>Autobranchia</taxon>
        <taxon>Pteriomorphia</taxon>
        <taxon>Mytilida</taxon>
        <taxon>Mytiloidea</taxon>
        <taxon>Mytilidae</taxon>
        <taxon>Mytilinae</taxon>
        <taxon>Mytilus</taxon>
    </lineage>
</organism>
<dbReference type="PANTHER" id="PTHR47027">
    <property type="entry name" value="REVERSE TRANSCRIPTASE DOMAIN-CONTAINING PROTEIN"/>
    <property type="match status" value="1"/>
</dbReference>
<evidence type="ECO:0000259" key="1">
    <source>
        <dbReference type="PROSITE" id="PS50878"/>
    </source>
</evidence>
<proteinExistence type="predicted"/>
<dbReference type="OrthoDB" id="6151114at2759"/>
<keyword evidence="3" id="KW-1185">Reference proteome</keyword>
<dbReference type="CDD" id="cd01650">
    <property type="entry name" value="RT_nLTR_like"/>
    <property type="match status" value="1"/>
</dbReference>